<feature type="region of interest" description="Disordered" evidence="1">
    <location>
        <begin position="177"/>
        <end position="204"/>
    </location>
</feature>
<dbReference type="AlphaFoldDB" id="A0AAD9LCC3"/>
<dbReference type="EMBL" id="JASMQC010000034">
    <property type="protein sequence ID" value="KAK1931418.1"/>
    <property type="molecule type" value="Genomic_DNA"/>
</dbReference>
<proteinExistence type="predicted"/>
<accession>A0AAD9LCC3</accession>
<name>A0AAD9LCC3_9STRA</name>
<comment type="caution">
    <text evidence="2">The sequence shown here is derived from an EMBL/GenBank/DDBJ whole genome shotgun (WGS) entry which is preliminary data.</text>
</comment>
<sequence length="221" mass="24728">MRRNEEANNASAKAGKVECEFCGKSYKARGLTHHQNSYGRRRIKRRDICFESTNVNAFAHILSFLSNQSVVKLQAATGAIYAGSNTAVSAGCFPCEKDELVIANGLCLGCNRAKTQGIRETITTTDARKLYRIHDINNMRHSTHRMQHRGYYSPLRESGTQCNPNFWIEEEVAGAHCSQSSSSTENSPDEAESRRGVSSTVGNVFEGIPNPRAWFRRWPHD</sequence>
<keyword evidence="3" id="KW-1185">Reference proteome</keyword>
<organism evidence="2 3">
    <name type="scientific">Phytophthora citrophthora</name>
    <dbReference type="NCBI Taxonomy" id="4793"/>
    <lineage>
        <taxon>Eukaryota</taxon>
        <taxon>Sar</taxon>
        <taxon>Stramenopiles</taxon>
        <taxon>Oomycota</taxon>
        <taxon>Peronosporomycetes</taxon>
        <taxon>Peronosporales</taxon>
        <taxon>Peronosporaceae</taxon>
        <taxon>Phytophthora</taxon>
    </lineage>
</organism>
<feature type="compositionally biased region" description="Polar residues" evidence="1">
    <location>
        <begin position="177"/>
        <end position="186"/>
    </location>
</feature>
<protein>
    <submittedName>
        <fullName evidence="2">Uncharacterized protein</fullName>
    </submittedName>
</protein>
<dbReference type="Proteomes" id="UP001259832">
    <property type="component" value="Unassembled WGS sequence"/>
</dbReference>
<evidence type="ECO:0000313" key="2">
    <source>
        <dbReference type="EMBL" id="KAK1931418.1"/>
    </source>
</evidence>
<evidence type="ECO:0000313" key="3">
    <source>
        <dbReference type="Proteomes" id="UP001259832"/>
    </source>
</evidence>
<reference evidence="2" key="1">
    <citation type="submission" date="2023-08" db="EMBL/GenBank/DDBJ databases">
        <title>Reference Genome Resource for the Citrus Pathogen Phytophthora citrophthora.</title>
        <authorList>
            <person name="Moller H."/>
            <person name="Coetzee B."/>
            <person name="Rose L.J."/>
            <person name="Van Niekerk J.M."/>
        </authorList>
    </citation>
    <scope>NUCLEOTIDE SEQUENCE</scope>
    <source>
        <strain evidence="2">STE-U-9442</strain>
    </source>
</reference>
<evidence type="ECO:0000256" key="1">
    <source>
        <dbReference type="SAM" id="MobiDB-lite"/>
    </source>
</evidence>
<gene>
    <name evidence="2" type="ORF">P3T76_013174</name>
</gene>